<name>A0AA38VCX2_9PEZI</name>
<feature type="region of interest" description="Disordered" evidence="1">
    <location>
        <begin position="37"/>
        <end position="56"/>
    </location>
</feature>
<comment type="caution">
    <text evidence="2">The sequence shown here is derived from an EMBL/GenBank/DDBJ whole genome shotgun (WGS) entry which is preliminary data.</text>
</comment>
<sequence length="239" mass="26089">MKQFKSYDGAAYCERKDVEPVKFSTRPNVFLSSQVTSNARHGLARGPAADTAGLPKVDNTAVTQPATIPEQPAPVSAADVIDFIPAAQDIGTSAARRSYSPHPSLSEQDEHAMIEQAVDAALQRMDESEPENVDPPPEQGVQGSRSPSPGPECDNTAPDEWEGEIVEEDKYSYVVKWKTCPIPKGFANREMVAAWKAKVGRTLSGPRRESSQHGVKKRGAVKAQSVKQVNRRRGRPRKT</sequence>
<feature type="region of interest" description="Disordered" evidence="1">
    <location>
        <begin position="200"/>
        <end position="239"/>
    </location>
</feature>
<evidence type="ECO:0000313" key="3">
    <source>
        <dbReference type="Proteomes" id="UP001174694"/>
    </source>
</evidence>
<dbReference type="AlphaFoldDB" id="A0AA38VCX2"/>
<dbReference type="EMBL" id="JANBVO010000101">
    <property type="protein sequence ID" value="KAJ9130195.1"/>
    <property type="molecule type" value="Genomic_DNA"/>
</dbReference>
<keyword evidence="3" id="KW-1185">Reference proteome</keyword>
<proteinExistence type="predicted"/>
<evidence type="ECO:0000313" key="2">
    <source>
        <dbReference type="EMBL" id="KAJ9130195.1"/>
    </source>
</evidence>
<accession>A0AA38VCX2</accession>
<evidence type="ECO:0000256" key="1">
    <source>
        <dbReference type="SAM" id="MobiDB-lite"/>
    </source>
</evidence>
<reference evidence="2" key="1">
    <citation type="submission" date="2022-07" db="EMBL/GenBank/DDBJ databases">
        <title>Fungi with potential for degradation of polypropylene.</title>
        <authorList>
            <person name="Gostincar C."/>
        </authorList>
    </citation>
    <scope>NUCLEOTIDE SEQUENCE</scope>
    <source>
        <strain evidence="2">EXF-13308</strain>
    </source>
</reference>
<feature type="region of interest" description="Disordered" evidence="1">
    <location>
        <begin position="92"/>
        <end position="164"/>
    </location>
</feature>
<dbReference type="Proteomes" id="UP001174694">
    <property type="component" value="Unassembled WGS sequence"/>
</dbReference>
<protein>
    <recommendedName>
        <fullName evidence="4">Chromo domain-containing protein</fullName>
    </recommendedName>
</protein>
<feature type="compositionally biased region" description="Basic residues" evidence="1">
    <location>
        <begin position="229"/>
        <end position="239"/>
    </location>
</feature>
<gene>
    <name evidence="2" type="ORF">NKR23_g12309</name>
</gene>
<organism evidence="2 3">
    <name type="scientific">Pleurostoma richardsiae</name>
    <dbReference type="NCBI Taxonomy" id="41990"/>
    <lineage>
        <taxon>Eukaryota</taxon>
        <taxon>Fungi</taxon>
        <taxon>Dikarya</taxon>
        <taxon>Ascomycota</taxon>
        <taxon>Pezizomycotina</taxon>
        <taxon>Sordariomycetes</taxon>
        <taxon>Sordariomycetidae</taxon>
        <taxon>Calosphaeriales</taxon>
        <taxon>Pleurostomataceae</taxon>
        <taxon>Pleurostoma</taxon>
    </lineage>
</organism>
<evidence type="ECO:0008006" key="4">
    <source>
        <dbReference type="Google" id="ProtNLM"/>
    </source>
</evidence>